<dbReference type="InterPro" id="IPR036249">
    <property type="entry name" value="Thioredoxin-like_sf"/>
</dbReference>
<gene>
    <name evidence="3" type="ORF">BDV95DRAFT_93860</name>
</gene>
<sequence>MPPVVLYDIPTKAPPKAWSLNPWKNRMVLNYKGIDYRTEWVEYPDVRPTLKSFGLLPNDPNGPGYYTEYTIPAIRYEDGTYSMESWKIVQELEKQYPTPSLHLDDPITVQVRDRISSILDPIRGVLIPRMPRGLLSEPSGEYIVRTREKQFGMPLEQVEKELGGEQAWKEVEQPAKEVAELLKKNGGPFFLGKTISYADMILASYLHFLKCVGGEDNFERFVALDSAFVALYDASKELLAKDD</sequence>
<dbReference type="Proteomes" id="UP000481861">
    <property type="component" value="Unassembled WGS sequence"/>
</dbReference>
<keyword evidence="4" id="KW-1185">Reference proteome</keyword>
<dbReference type="InterPro" id="IPR050983">
    <property type="entry name" value="GST_Omega/HSP26"/>
</dbReference>
<feature type="domain" description="GST N-terminal" evidence="1">
    <location>
        <begin position="18"/>
        <end position="95"/>
    </location>
</feature>
<evidence type="ECO:0008006" key="5">
    <source>
        <dbReference type="Google" id="ProtNLM"/>
    </source>
</evidence>
<dbReference type="CDD" id="cd00299">
    <property type="entry name" value="GST_C_family"/>
    <property type="match status" value="1"/>
</dbReference>
<dbReference type="Gene3D" id="3.40.30.10">
    <property type="entry name" value="Glutaredoxin"/>
    <property type="match status" value="1"/>
</dbReference>
<dbReference type="GO" id="GO:0005737">
    <property type="term" value="C:cytoplasm"/>
    <property type="evidence" value="ECO:0007669"/>
    <property type="project" value="TreeGrafter"/>
</dbReference>
<dbReference type="EMBL" id="JAADJZ010000015">
    <property type="protein sequence ID" value="KAF2869997.1"/>
    <property type="molecule type" value="Genomic_DNA"/>
</dbReference>
<dbReference type="AlphaFoldDB" id="A0A7C8I3K0"/>
<evidence type="ECO:0000313" key="4">
    <source>
        <dbReference type="Proteomes" id="UP000481861"/>
    </source>
</evidence>
<dbReference type="Pfam" id="PF22041">
    <property type="entry name" value="GST_C_7"/>
    <property type="match status" value="1"/>
</dbReference>
<organism evidence="3 4">
    <name type="scientific">Massariosphaeria phaeospora</name>
    <dbReference type="NCBI Taxonomy" id="100035"/>
    <lineage>
        <taxon>Eukaryota</taxon>
        <taxon>Fungi</taxon>
        <taxon>Dikarya</taxon>
        <taxon>Ascomycota</taxon>
        <taxon>Pezizomycotina</taxon>
        <taxon>Dothideomycetes</taxon>
        <taxon>Pleosporomycetidae</taxon>
        <taxon>Pleosporales</taxon>
        <taxon>Pleosporales incertae sedis</taxon>
        <taxon>Massariosphaeria</taxon>
    </lineage>
</organism>
<reference evidence="3 4" key="1">
    <citation type="submission" date="2020-01" db="EMBL/GenBank/DDBJ databases">
        <authorList>
            <consortium name="DOE Joint Genome Institute"/>
            <person name="Haridas S."/>
            <person name="Albert R."/>
            <person name="Binder M."/>
            <person name="Bloem J."/>
            <person name="Labutti K."/>
            <person name="Salamov A."/>
            <person name="Andreopoulos B."/>
            <person name="Baker S.E."/>
            <person name="Barry K."/>
            <person name="Bills G."/>
            <person name="Bluhm B.H."/>
            <person name="Cannon C."/>
            <person name="Castanera R."/>
            <person name="Culley D.E."/>
            <person name="Daum C."/>
            <person name="Ezra D."/>
            <person name="Gonzalez J.B."/>
            <person name="Henrissat B."/>
            <person name="Kuo A."/>
            <person name="Liang C."/>
            <person name="Lipzen A."/>
            <person name="Lutzoni F."/>
            <person name="Magnuson J."/>
            <person name="Mondo S."/>
            <person name="Nolan M."/>
            <person name="Ohm R."/>
            <person name="Pangilinan J."/>
            <person name="Park H.-J.H."/>
            <person name="Ramirez L."/>
            <person name="Alfaro M."/>
            <person name="Sun H."/>
            <person name="Tritt A."/>
            <person name="Yoshinaga Y."/>
            <person name="Zwiers L.-H.L."/>
            <person name="Turgeon B.G."/>
            <person name="Goodwin S.B."/>
            <person name="Spatafora J.W."/>
            <person name="Crous P.W."/>
            <person name="Grigoriev I.V."/>
        </authorList>
    </citation>
    <scope>NUCLEOTIDE SEQUENCE [LARGE SCALE GENOMIC DNA]</scope>
    <source>
        <strain evidence="3 4">CBS 611.86</strain>
    </source>
</reference>
<accession>A0A7C8I3K0</accession>
<dbReference type="InterPro" id="IPR004045">
    <property type="entry name" value="Glutathione_S-Trfase_N"/>
</dbReference>
<protein>
    <recommendedName>
        <fullName evidence="5">GST N-terminal domain-containing protein</fullName>
    </recommendedName>
</protein>
<feature type="domain" description="Glutathione S-transferase UstS-like C-terminal" evidence="2">
    <location>
        <begin position="117"/>
        <end position="217"/>
    </location>
</feature>
<dbReference type="InterPro" id="IPR054416">
    <property type="entry name" value="GST_UstS-like_C"/>
</dbReference>
<dbReference type="PANTHER" id="PTHR43968:SF6">
    <property type="entry name" value="GLUTATHIONE S-TRANSFERASE OMEGA"/>
    <property type="match status" value="1"/>
</dbReference>
<evidence type="ECO:0000313" key="3">
    <source>
        <dbReference type="EMBL" id="KAF2869997.1"/>
    </source>
</evidence>
<dbReference type="SUPFAM" id="SSF47616">
    <property type="entry name" value="GST C-terminal domain-like"/>
    <property type="match status" value="1"/>
</dbReference>
<proteinExistence type="predicted"/>
<name>A0A7C8I3K0_9PLEO</name>
<comment type="caution">
    <text evidence="3">The sequence shown here is derived from an EMBL/GenBank/DDBJ whole genome shotgun (WGS) entry which is preliminary data.</text>
</comment>
<dbReference type="Gene3D" id="1.20.1050.10">
    <property type="match status" value="1"/>
</dbReference>
<dbReference type="InterPro" id="IPR036282">
    <property type="entry name" value="Glutathione-S-Trfase_C_sf"/>
</dbReference>
<dbReference type="Pfam" id="PF13409">
    <property type="entry name" value="GST_N_2"/>
    <property type="match status" value="1"/>
</dbReference>
<dbReference type="PANTHER" id="PTHR43968">
    <property type="match status" value="1"/>
</dbReference>
<evidence type="ECO:0000259" key="1">
    <source>
        <dbReference type="Pfam" id="PF13409"/>
    </source>
</evidence>
<evidence type="ECO:0000259" key="2">
    <source>
        <dbReference type="Pfam" id="PF22041"/>
    </source>
</evidence>
<dbReference type="SUPFAM" id="SSF52833">
    <property type="entry name" value="Thioredoxin-like"/>
    <property type="match status" value="1"/>
</dbReference>
<dbReference type="OrthoDB" id="4951845at2759"/>